<dbReference type="PROSITE" id="PS51257">
    <property type="entry name" value="PROKAR_LIPOPROTEIN"/>
    <property type="match status" value="1"/>
</dbReference>
<gene>
    <name evidence="2" type="ORF">GJ699_28295</name>
</gene>
<accession>A0A6I2LCB8</accession>
<sequence>MSKLRNLLAVPVAALIVTLTGCAAITPQEYTPAPVQLAKQHPQTVSVSVQAKDMGDAERTKTESANMTAALSDAITASKAFSGVLKEGGDYKLTVQVFNQTVPVMGFSMSTTLEMGWTLTRKDTGAVVWQESIKTEHTTGATEAFSGAERVKMAISASVKKNYVEGLKRIAALQL</sequence>
<evidence type="ECO:0000313" key="3">
    <source>
        <dbReference type="Proteomes" id="UP000433309"/>
    </source>
</evidence>
<dbReference type="RefSeq" id="WP_154382769.1">
    <property type="nucleotide sequence ID" value="NZ_WKJK01000020.1"/>
</dbReference>
<keyword evidence="1" id="KW-0732">Signal</keyword>
<evidence type="ECO:0000256" key="1">
    <source>
        <dbReference type="SAM" id="SignalP"/>
    </source>
</evidence>
<evidence type="ECO:0000313" key="2">
    <source>
        <dbReference type="EMBL" id="MRW93899.1"/>
    </source>
</evidence>
<feature type="chain" id="PRO_5026276659" description="DUF4410 domain-containing protein" evidence="1">
    <location>
        <begin position="24"/>
        <end position="175"/>
    </location>
</feature>
<reference evidence="2 3" key="1">
    <citation type="submission" date="2019-11" db="EMBL/GenBank/DDBJ databases">
        <title>Novel species isolated from a subtropical stream in China.</title>
        <authorList>
            <person name="Lu H."/>
        </authorList>
    </citation>
    <scope>NUCLEOTIDE SEQUENCE [LARGE SCALE GENOMIC DNA]</scope>
    <source>
        <strain evidence="2 3">FT80W</strain>
    </source>
</reference>
<keyword evidence="3" id="KW-1185">Reference proteome</keyword>
<evidence type="ECO:0008006" key="4">
    <source>
        <dbReference type="Google" id="ProtNLM"/>
    </source>
</evidence>
<comment type="caution">
    <text evidence="2">The sequence shown here is derived from an EMBL/GenBank/DDBJ whole genome shotgun (WGS) entry which is preliminary data.</text>
</comment>
<dbReference type="AlphaFoldDB" id="A0A6I2LCB8"/>
<feature type="signal peptide" evidence="1">
    <location>
        <begin position="1"/>
        <end position="23"/>
    </location>
</feature>
<name>A0A6I2LCB8_9BURK</name>
<protein>
    <recommendedName>
        <fullName evidence="4">DUF4410 domain-containing protein</fullName>
    </recommendedName>
</protein>
<organism evidence="2 3">
    <name type="scientific">Duganella guangzhouensis</name>
    <dbReference type="NCBI Taxonomy" id="2666084"/>
    <lineage>
        <taxon>Bacteria</taxon>
        <taxon>Pseudomonadati</taxon>
        <taxon>Pseudomonadota</taxon>
        <taxon>Betaproteobacteria</taxon>
        <taxon>Burkholderiales</taxon>
        <taxon>Oxalobacteraceae</taxon>
        <taxon>Telluria group</taxon>
        <taxon>Duganella</taxon>
    </lineage>
</organism>
<dbReference type="EMBL" id="WKJK01000020">
    <property type="protein sequence ID" value="MRW93899.1"/>
    <property type="molecule type" value="Genomic_DNA"/>
</dbReference>
<dbReference type="Proteomes" id="UP000433309">
    <property type="component" value="Unassembled WGS sequence"/>
</dbReference>
<proteinExistence type="predicted"/>